<protein>
    <submittedName>
        <fullName evidence="1">Uncharacterized protein</fullName>
    </submittedName>
</protein>
<organism evidence="1 2">
    <name type="scientific">Kordia aestuariivivens</name>
    <dbReference type="NCBI Taxonomy" id="2759037"/>
    <lineage>
        <taxon>Bacteria</taxon>
        <taxon>Pseudomonadati</taxon>
        <taxon>Bacteroidota</taxon>
        <taxon>Flavobacteriia</taxon>
        <taxon>Flavobacteriales</taxon>
        <taxon>Flavobacteriaceae</taxon>
        <taxon>Kordia</taxon>
    </lineage>
</organism>
<dbReference type="Proteomes" id="UP000619238">
    <property type="component" value="Unassembled WGS sequence"/>
</dbReference>
<reference evidence="1 2" key="1">
    <citation type="submission" date="2020-07" db="EMBL/GenBank/DDBJ databases">
        <title>Description of Kordia aestuariivivens sp. nov., isolated from a tidal flat.</title>
        <authorList>
            <person name="Park S."/>
            <person name="Yoon J.-H."/>
        </authorList>
    </citation>
    <scope>NUCLEOTIDE SEQUENCE [LARGE SCALE GENOMIC DNA]</scope>
    <source>
        <strain evidence="1 2">YSTF-M3</strain>
    </source>
</reference>
<keyword evidence="2" id="KW-1185">Reference proteome</keyword>
<comment type="caution">
    <text evidence="1">The sequence shown here is derived from an EMBL/GenBank/DDBJ whole genome shotgun (WGS) entry which is preliminary data.</text>
</comment>
<name>A0ABR7QEA2_9FLAO</name>
<dbReference type="RefSeq" id="WP_187563902.1">
    <property type="nucleotide sequence ID" value="NZ_JACGWS010000014.1"/>
</dbReference>
<evidence type="ECO:0000313" key="2">
    <source>
        <dbReference type="Proteomes" id="UP000619238"/>
    </source>
</evidence>
<sequence>MGKPESNHATLKDVSLGNFKVNIKLAGYGHLLSKEEDIFGKKEHFISDLDMEYESYRHIAGIFLERIVLVISLKRKKIHIS</sequence>
<accession>A0ABR7QEA2</accession>
<evidence type="ECO:0000313" key="1">
    <source>
        <dbReference type="EMBL" id="MBC8756862.1"/>
    </source>
</evidence>
<proteinExistence type="predicted"/>
<gene>
    <name evidence="1" type="ORF">H2O64_19470</name>
</gene>
<dbReference type="EMBL" id="JACGWS010000014">
    <property type="protein sequence ID" value="MBC8756862.1"/>
    <property type="molecule type" value="Genomic_DNA"/>
</dbReference>